<feature type="domain" description="AB hydrolase-1" evidence="1">
    <location>
        <begin position="20"/>
        <end position="267"/>
    </location>
</feature>
<protein>
    <submittedName>
        <fullName evidence="2">Hydrolase</fullName>
    </submittedName>
</protein>
<dbReference type="Pfam" id="PF00561">
    <property type="entry name" value="Abhydrolase_1"/>
    <property type="match status" value="1"/>
</dbReference>
<dbReference type="InterPro" id="IPR000073">
    <property type="entry name" value="AB_hydrolase_1"/>
</dbReference>
<proteinExistence type="predicted"/>
<dbReference type="Gene3D" id="3.40.50.1820">
    <property type="entry name" value="alpha/beta hydrolase"/>
    <property type="match status" value="1"/>
</dbReference>
<evidence type="ECO:0000313" key="3">
    <source>
        <dbReference type="Proteomes" id="UP000642673"/>
    </source>
</evidence>
<evidence type="ECO:0000313" key="2">
    <source>
        <dbReference type="EMBL" id="GHB50700.1"/>
    </source>
</evidence>
<dbReference type="EMBL" id="BMVP01000003">
    <property type="protein sequence ID" value="GHB50700.1"/>
    <property type="molecule type" value="Genomic_DNA"/>
</dbReference>
<gene>
    <name evidence="2" type="ORF">GCM10010347_20340</name>
</gene>
<dbReference type="InterPro" id="IPR029058">
    <property type="entry name" value="AB_hydrolase_fold"/>
</dbReference>
<dbReference type="Proteomes" id="UP000642673">
    <property type="component" value="Unassembled WGS sequence"/>
</dbReference>
<dbReference type="GO" id="GO:0016787">
    <property type="term" value="F:hydrolase activity"/>
    <property type="evidence" value="ECO:0007669"/>
    <property type="project" value="UniProtKB-KW"/>
</dbReference>
<keyword evidence="2" id="KW-0378">Hydrolase</keyword>
<dbReference type="SUPFAM" id="SSF53474">
    <property type="entry name" value="alpha/beta-Hydrolases"/>
    <property type="match status" value="1"/>
</dbReference>
<evidence type="ECO:0000259" key="1">
    <source>
        <dbReference type="Pfam" id="PF00561"/>
    </source>
</evidence>
<organism evidence="2 3">
    <name type="scientific">Streptomyces cirratus</name>
    <dbReference type="NCBI Taxonomy" id="68187"/>
    <lineage>
        <taxon>Bacteria</taxon>
        <taxon>Bacillati</taxon>
        <taxon>Actinomycetota</taxon>
        <taxon>Actinomycetes</taxon>
        <taxon>Kitasatosporales</taxon>
        <taxon>Streptomycetaceae</taxon>
        <taxon>Streptomyces</taxon>
    </lineage>
</organism>
<dbReference type="InterPro" id="IPR050266">
    <property type="entry name" value="AB_hydrolase_sf"/>
</dbReference>
<dbReference type="PANTHER" id="PTHR43798:SF33">
    <property type="entry name" value="HYDROLASE, PUTATIVE (AFU_ORTHOLOGUE AFUA_2G14860)-RELATED"/>
    <property type="match status" value="1"/>
</dbReference>
<comment type="caution">
    <text evidence="2">The sequence shown here is derived from an EMBL/GenBank/DDBJ whole genome shotgun (WGS) entry which is preliminary data.</text>
</comment>
<name>A0ABQ3ETX5_9ACTN</name>
<dbReference type="RefSeq" id="WP_190183724.1">
    <property type="nucleotide sequence ID" value="NZ_BMVP01000003.1"/>
</dbReference>
<sequence>MAPAPPAVVPLATTWRGSGPLVVCHPGGPGMDPRYLEPLDGLADSRTVAIVHPRGAGASPRPADGDYALESYAADLAAWIRREAGGGPVDLLGHSHGGAVASLTAARYPDLVRRLVLLATPAYGGDRAEAQAEEFGRARQAETAVAPALAALEAQGDAYPADDAALGRLIAEVIPLWVGPMTERVAAWQARLAGWSANVDALRYFNDIVFPVLDREMEHLSAVRCPTLALAGDLDGWAGPEHVALLTESVVLGTGEVIAGAGHMCHADATEHVLKSVRQFLY</sequence>
<reference evidence="3" key="1">
    <citation type="journal article" date="2019" name="Int. J. Syst. Evol. Microbiol.">
        <title>The Global Catalogue of Microorganisms (GCM) 10K type strain sequencing project: providing services to taxonomists for standard genome sequencing and annotation.</title>
        <authorList>
            <consortium name="The Broad Institute Genomics Platform"/>
            <consortium name="The Broad Institute Genome Sequencing Center for Infectious Disease"/>
            <person name="Wu L."/>
            <person name="Ma J."/>
        </authorList>
    </citation>
    <scope>NUCLEOTIDE SEQUENCE [LARGE SCALE GENOMIC DNA]</scope>
    <source>
        <strain evidence="3">JCM 4738</strain>
    </source>
</reference>
<accession>A0ABQ3ETX5</accession>
<keyword evidence="3" id="KW-1185">Reference proteome</keyword>
<dbReference type="PANTHER" id="PTHR43798">
    <property type="entry name" value="MONOACYLGLYCEROL LIPASE"/>
    <property type="match status" value="1"/>
</dbReference>